<organism evidence="3 4">
    <name type="scientific">Ameca splendens</name>
    <dbReference type="NCBI Taxonomy" id="208324"/>
    <lineage>
        <taxon>Eukaryota</taxon>
        <taxon>Metazoa</taxon>
        <taxon>Chordata</taxon>
        <taxon>Craniata</taxon>
        <taxon>Vertebrata</taxon>
        <taxon>Euteleostomi</taxon>
        <taxon>Actinopterygii</taxon>
        <taxon>Neopterygii</taxon>
        <taxon>Teleostei</taxon>
        <taxon>Neoteleostei</taxon>
        <taxon>Acanthomorphata</taxon>
        <taxon>Ovalentaria</taxon>
        <taxon>Atherinomorphae</taxon>
        <taxon>Cyprinodontiformes</taxon>
        <taxon>Goodeidae</taxon>
        <taxon>Ameca</taxon>
    </lineage>
</organism>
<evidence type="ECO:0000259" key="2">
    <source>
        <dbReference type="Pfam" id="PF00074"/>
    </source>
</evidence>
<proteinExistence type="predicted"/>
<sequence>LKKSKSKTNPINDSGLLPLFTGHYHFSAIQLQEQVLTEGKGGQVPSLHRNQGARPPRCQYRGTSRTRRIAIDCQQGYPVHLDRDIVVIDD</sequence>
<feature type="region of interest" description="Disordered" evidence="1">
    <location>
        <begin position="40"/>
        <end position="61"/>
    </location>
</feature>
<evidence type="ECO:0000256" key="1">
    <source>
        <dbReference type="SAM" id="MobiDB-lite"/>
    </source>
</evidence>
<accession>A0ABV0YFZ6</accession>
<keyword evidence="4" id="KW-1185">Reference proteome</keyword>
<feature type="non-terminal residue" evidence="3">
    <location>
        <position position="1"/>
    </location>
</feature>
<comment type="caution">
    <text evidence="3">The sequence shown here is derived from an EMBL/GenBank/DDBJ whole genome shotgun (WGS) entry which is preliminary data.</text>
</comment>
<evidence type="ECO:0000313" key="4">
    <source>
        <dbReference type="Proteomes" id="UP001469553"/>
    </source>
</evidence>
<dbReference type="Pfam" id="PF00074">
    <property type="entry name" value="RnaseA"/>
    <property type="match status" value="1"/>
</dbReference>
<dbReference type="Gene3D" id="3.10.130.10">
    <property type="entry name" value="Ribonuclease A-like domain"/>
    <property type="match status" value="1"/>
</dbReference>
<dbReference type="Proteomes" id="UP001469553">
    <property type="component" value="Unassembled WGS sequence"/>
</dbReference>
<protein>
    <recommendedName>
        <fullName evidence="2">Ribonuclease A-domain domain-containing protein</fullName>
    </recommendedName>
</protein>
<gene>
    <name evidence="3" type="ORF">AMECASPLE_024195</name>
</gene>
<name>A0ABV0YFZ6_9TELE</name>
<dbReference type="SUPFAM" id="SSF54076">
    <property type="entry name" value="RNase A-like"/>
    <property type="match status" value="1"/>
</dbReference>
<dbReference type="InterPro" id="IPR036816">
    <property type="entry name" value="RNaseA-like_dom_sf"/>
</dbReference>
<evidence type="ECO:0000313" key="3">
    <source>
        <dbReference type="EMBL" id="MEQ2292547.1"/>
    </source>
</evidence>
<feature type="domain" description="Ribonuclease A-domain" evidence="2">
    <location>
        <begin position="51"/>
        <end position="82"/>
    </location>
</feature>
<dbReference type="InterPro" id="IPR023412">
    <property type="entry name" value="RNaseA_domain"/>
</dbReference>
<dbReference type="EMBL" id="JAHRIP010030501">
    <property type="protein sequence ID" value="MEQ2292547.1"/>
    <property type="molecule type" value="Genomic_DNA"/>
</dbReference>
<reference evidence="3 4" key="1">
    <citation type="submission" date="2021-06" db="EMBL/GenBank/DDBJ databases">
        <authorList>
            <person name="Palmer J.M."/>
        </authorList>
    </citation>
    <scope>NUCLEOTIDE SEQUENCE [LARGE SCALE GENOMIC DNA]</scope>
    <source>
        <strain evidence="3 4">AS_MEX2019</strain>
        <tissue evidence="3">Muscle</tissue>
    </source>
</reference>